<evidence type="ECO:0000313" key="8">
    <source>
        <dbReference type="EMBL" id="ETL85759.1"/>
    </source>
</evidence>
<evidence type="ECO:0000256" key="6">
    <source>
        <dbReference type="ARBA" id="ARBA00023026"/>
    </source>
</evidence>
<evidence type="ECO:0000259" key="7">
    <source>
        <dbReference type="Pfam" id="PF22748"/>
    </source>
</evidence>
<protein>
    <recommendedName>
        <fullName evidence="7">RxLR effector PexRD54 WY domain-containing protein</fullName>
    </recommendedName>
</protein>
<dbReference type="GO" id="GO:0005576">
    <property type="term" value="C:extracellular region"/>
    <property type="evidence" value="ECO:0007669"/>
    <property type="project" value="UniProtKB-SubCell"/>
</dbReference>
<name>W2KMB3_PHYNI</name>
<dbReference type="EMBL" id="KI681541">
    <property type="protein sequence ID" value="ETL85759.1"/>
    <property type="molecule type" value="Genomic_DNA"/>
</dbReference>
<feature type="non-terminal residue" evidence="8">
    <location>
        <position position="1"/>
    </location>
</feature>
<accession>W2KMB3</accession>
<comment type="similarity">
    <text evidence="3">Belongs to the RxLR effector family.</text>
</comment>
<dbReference type="Pfam" id="PF22748">
    <property type="entry name" value="PexRD54_WY"/>
    <property type="match status" value="1"/>
</dbReference>
<dbReference type="Proteomes" id="UP000054423">
    <property type="component" value="Unassembled WGS sequence"/>
</dbReference>
<evidence type="ECO:0000256" key="1">
    <source>
        <dbReference type="ARBA" id="ARBA00004340"/>
    </source>
</evidence>
<dbReference type="GO" id="GO:0043657">
    <property type="term" value="C:host cell"/>
    <property type="evidence" value="ECO:0007669"/>
    <property type="project" value="UniProtKB-SubCell"/>
</dbReference>
<keyword evidence="5" id="KW-0732">Signal</keyword>
<dbReference type="VEuPathDB" id="FungiDB:PPTG_04544"/>
<dbReference type="OrthoDB" id="128697at2759"/>
<gene>
    <name evidence="8" type="ORF">L917_14750</name>
</gene>
<evidence type="ECO:0000256" key="2">
    <source>
        <dbReference type="ARBA" id="ARBA00004613"/>
    </source>
</evidence>
<keyword evidence="6" id="KW-0843">Virulence</keyword>
<dbReference type="InterPro" id="IPR054463">
    <property type="entry name" value="PexRD54_WY"/>
</dbReference>
<feature type="domain" description="RxLR effector PexRD54 WY" evidence="7">
    <location>
        <begin position="17"/>
        <end position="47"/>
    </location>
</feature>
<proteinExistence type="inferred from homology"/>
<evidence type="ECO:0000256" key="5">
    <source>
        <dbReference type="ARBA" id="ARBA00022729"/>
    </source>
</evidence>
<evidence type="ECO:0000256" key="3">
    <source>
        <dbReference type="ARBA" id="ARBA00010400"/>
    </source>
</evidence>
<evidence type="ECO:0000256" key="4">
    <source>
        <dbReference type="ARBA" id="ARBA00022525"/>
    </source>
</evidence>
<keyword evidence="4" id="KW-0964">Secreted</keyword>
<reference evidence="8" key="1">
    <citation type="submission" date="2013-11" db="EMBL/GenBank/DDBJ databases">
        <title>The Genome Sequence of Phytophthora parasitica CHvinca01.</title>
        <authorList>
            <consortium name="The Broad Institute Genomics Platform"/>
            <person name="Russ C."/>
            <person name="Tyler B."/>
            <person name="Panabieres F."/>
            <person name="Shan W."/>
            <person name="Tripathy S."/>
            <person name="Grunwald N."/>
            <person name="Machado M."/>
            <person name="Johnson C.S."/>
            <person name="Arredondo F."/>
            <person name="Hong C."/>
            <person name="Coffey M."/>
            <person name="Young S.K."/>
            <person name="Zeng Q."/>
            <person name="Gargeya S."/>
            <person name="Fitzgerald M."/>
            <person name="Abouelleil A."/>
            <person name="Alvarado L."/>
            <person name="Chapman S.B."/>
            <person name="Gainer-Dewar J."/>
            <person name="Goldberg J."/>
            <person name="Griggs A."/>
            <person name="Gujja S."/>
            <person name="Hansen M."/>
            <person name="Howarth C."/>
            <person name="Imamovic A."/>
            <person name="Ireland A."/>
            <person name="Larimer J."/>
            <person name="McCowan C."/>
            <person name="Murphy C."/>
            <person name="Pearson M."/>
            <person name="Poon T.W."/>
            <person name="Priest M."/>
            <person name="Roberts A."/>
            <person name="Saif S."/>
            <person name="Shea T."/>
            <person name="Sykes S."/>
            <person name="Wortman J."/>
            <person name="Nusbaum C."/>
            <person name="Birren B."/>
        </authorList>
    </citation>
    <scope>NUCLEOTIDE SEQUENCE [LARGE SCALE GENOMIC DNA]</scope>
    <source>
        <strain evidence="8">CHvinca01</strain>
    </source>
</reference>
<comment type="subcellular location">
    <subcellularLocation>
        <location evidence="1">Host cell</location>
    </subcellularLocation>
    <subcellularLocation>
        <location evidence="2">Secreted</location>
    </subcellularLocation>
</comment>
<organism evidence="8">
    <name type="scientific">Phytophthora nicotianae</name>
    <name type="common">Potato buckeye rot agent</name>
    <name type="synonym">Phytophthora parasitica</name>
    <dbReference type="NCBI Taxonomy" id="4792"/>
    <lineage>
        <taxon>Eukaryota</taxon>
        <taxon>Sar</taxon>
        <taxon>Stramenopiles</taxon>
        <taxon>Oomycota</taxon>
        <taxon>Peronosporomycetes</taxon>
        <taxon>Peronosporales</taxon>
        <taxon>Peronosporaceae</taxon>
        <taxon>Phytophthora</taxon>
    </lineage>
</organism>
<sequence>RIWRNCNSRNGWQMGKSREEIFKVLELNKAGDKVFESPVFSTWVTWVTYLNKQKADPDLAMFSILRKRFGDEGLSNVVTSATKLESTSAKEIAEKLQLEIWRTNAKSSDDVFNLLKLNEKGDDILESSALSTWVEYVLRLSSFKKDKFLPTG</sequence>
<dbReference type="AlphaFoldDB" id="W2KMB3"/>